<evidence type="ECO:0000259" key="9">
    <source>
        <dbReference type="PROSITE" id="PS50212"/>
    </source>
</evidence>
<feature type="compositionally biased region" description="Polar residues" evidence="5">
    <location>
        <begin position="645"/>
        <end position="656"/>
    </location>
</feature>
<dbReference type="InterPro" id="IPR036964">
    <property type="entry name" value="RASGEF_cat_dom_sf"/>
</dbReference>
<dbReference type="Pfam" id="PF00018">
    <property type="entry name" value="SH3_1"/>
    <property type="match status" value="1"/>
</dbReference>
<feature type="region of interest" description="Disordered" evidence="5">
    <location>
        <begin position="78"/>
        <end position="187"/>
    </location>
</feature>
<feature type="compositionally biased region" description="Polar residues" evidence="5">
    <location>
        <begin position="259"/>
        <end position="276"/>
    </location>
</feature>
<dbReference type="Gene3D" id="2.30.30.40">
    <property type="entry name" value="SH3 Domains"/>
    <property type="match status" value="1"/>
</dbReference>
<dbReference type="PANTHER" id="PTHR23113">
    <property type="entry name" value="GUANINE NUCLEOTIDE EXCHANGE FACTOR"/>
    <property type="match status" value="1"/>
</dbReference>
<dbReference type="InterPro" id="IPR001452">
    <property type="entry name" value="SH3_domain"/>
</dbReference>
<dbReference type="PROSITE" id="PS50002">
    <property type="entry name" value="SH3"/>
    <property type="match status" value="1"/>
</dbReference>
<keyword evidence="1 4" id="KW-0728">SH3 domain</keyword>
<feature type="domain" description="N-terminal Ras-GEF" evidence="9">
    <location>
        <begin position="745"/>
        <end position="874"/>
    </location>
</feature>
<dbReference type="Pfam" id="PF00397">
    <property type="entry name" value="WW"/>
    <property type="match status" value="1"/>
</dbReference>
<feature type="region of interest" description="Disordered" evidence="5">
    <location>
        <begin position="233"/>
        <end position="279"/>
    </location>
</feature>
<evidence type="ECO:0000256" key="3">
    <source>
        <dbReference type="PROSITE-ProRule" id="PRU00168"/>
    </source>
</evidence>
<dbReference type="Pfam" id="PF00617">
    <property type="entry name" value="RasGEF"/>
    <property type="match status" value="1"/>
</dbReference>
<dbReference type="SMART" id="SM00229">
    <property type="entry name" value="RasGEFN"/>
    <property type="match status" value="1"/>
</dbReference>
<dbReference type="SUPFAM" id="SSF48366">
    <property type="entry name" value="Ras GEF"/>
    <property type="match status" value="1"/>
</dbReference>
<dbReference type="GO" id="GO:0007265">
    <property type="term" value="P:Ras protein signal transduction"/>
    <property type="evidence" value="ECO:0007669"/>
    <property type="project" value="TreeGrafter"/>
</dbReference>
<feature type="compositionally biased region" description="Polar residues" evidence="5">
    <location>
        <begin position="437"/>
        <end position="447"/>
    </location>
</feature>
<dbReference type="InterPro" id="IPR036020">
    <property type="entry name" value="WW_dom_sf"/>
</dbReference>
<feature type="compositionally biased region" description="Polar residues" evidence="5">
    <location>
        <begin position="698"/>
        <end position="710"/>
    </location>
</feature>
<dbReference type="Pfam" id="PF25006">
    <property type="entry name" value="DUF7783"/>
    <property type="match status" value="1"/>
</dbReference>
<dbReference type="Gene3D" id="1.10.840.10">
    <property type="entry name" value="Ras guanine-nucleotide exchange factors catalytic domain"/>
    <property type="match status" value="1"/>
</dbReference>
<evidence type="ECO:0000259" key="7">
    <source>
        <dbReference type="PROSITE" id="PS50009"/>
    </source>
</evidence>
<evidence type="ECO:0000256" key="5">
    <source>
        <dbReference type="SAM" id="MobiDB-lite"/>
    </source>
</evidence>
<sequence>MSMPKILCTVRALHSFHSPEQSSLSFDKGDFIDVLSQLESGWWDGWCKGSRGWFPSNYVEMVNINPEVADQVLPTARKHNGRSNMNDPSRRVSNALPSSFNESSSQLANIEEMPDNDIGDYLYDPVTGSVQYRPRDESTVDPPDGIILRNGSIDGSDSEDNARLKDSQQQQQQQSHLKPEDDNENEEHNAEYIMSKWVERVTPQGRVYFCNLITQETTWSRDDIDPFTGHLKTTATEDCHSEEDNDEEEDSIREKSFRNESSIIMAGSQSVSTATTDRGEPLTWQSLSGDVALAIHQLNTTAQQNHREFFIEHTSIVTETIRVMLYAAGLMDKDSHHTPDPELRQPHRNLMAALSRLVLSARIASELPLTPLAPNNVANETVIKLQKDAGDVLAAVRNFVTACQQRHVRVEQIMPRLMTDKKRNRTAEQQSSEDADTSSTTGDTLSITVDEDNTKGAISTGQQSSTTKASTQRRLNQDLLTNLQSHVNQIYGSISALASDTAQAVELQHEQNLAGNNNNHDSLQQHEHIRISIVEHFRTIAEQVSQCLVILEDINFDDVDTKQVPAMLRFRVAKQGLYDTFGHLFGAIQALSDLSVSLSGGISRIDDAVLHMEDSLEQVLHCVQQMVGQRRLWLSRRGTSDTKDSLTLGTDNSLPTTPLPGDPSAEPADDESDTLDDSHSGLLSPTRSARRRQPGTMRITSNSNSNTCASPSFRPRQLSTKTDISIESLPFLGHDHPADQVVFTSDGGIKGGTLSALVERLTLHDTLDTSFIANFLLTYRSFCTTEEFVNLLEKRYTLVAPEGLTPQELEIWTKHKQKLIRLRVFNVMKNWLESYYIDEDEFILDQLEFFTTTVIRDASSFSADQLMGLINKRRELDADDQLKKLVPNNMAGPPPIIPKNVTSTSISLLDTDPLELARQLSLLDFKLYSSIRPIECLNKAWSRDDTDLAVHVKQSIDYCNRLTAWVTGSILEHEEAKRRVVVIKHWAQVADRCRMLNNYNTCMAIFSAFDNSAVGRLRRTWELVGNRTNQTLSQIRKLMGANRNFTEYREMIHSVNPPCIPFLGIYLQDLTFIEDGNPDFLAKSNNLINFAKRQKTAEVIREIKQFQSSPYTLQVVPLIQHFIKTQLETTLDVETLYERSLVLEPRTTAAAAEAARLLEMIN</sequence>
<proteinExistence type="predicted"/>
<dbReference type="PROSITE" id="PS50020">
    <property type="entry name" value="WW_DOMAIN_2"/>
    <property type="match status" value="1"/>
</dbReference>
<evidence type="ECO:0000256" key="2">
    <source>
        <dbReference type="ARBA" id="ARBA00022658"/>
    </source>
</evidence>
<evidence type="ECO:0000256" key="4">
    <source>
        <dbReference type="PROSITE-ProRule" id="PRU00192"/>
    </source>
</evidence>
<dbReference type="GO" id="GO:0005085">
    <property type="term" value="F:guanyl-nucleotide exchange factor activity"/>
    <property type="evidence" value="ECO:0007669"/>
    <property type="project" value="UniProtKB-KW"/>
</dbReference>
<dbReference type="InterPro" id="IPR019804">
    <property type="entry name" value="Ras_G-nucl-exch_fac_CS"/>
</dbReference>
<evidence type="ECO:0000259" key="8">
    <source>
        <dbReference type="PROSITE" id="PS50020"/>
    </source>
</evidence>
<dbReference type="PROSITE" id="PS50009">
    <property type="entry name" value="RASGEF_CAT"/>
    <property type="match status" value="1"/>
</dbReference>
<dbReference type="InterPro" id="IPR008937">
    <property type="entry name" value="Ras-like_GEF"/>
</dbReference>
<reference evidence="10" key="1">
    <citation type="journal article" date="2014" name="Genome Announc.">
        <title>De novo whole-genome sequence and genome annotation of Lichtheimia ramosa.</title>
        <authorList>
            <person name="Linde J."/>
            <person name="Schwartze V."/>
            <person name="Binder U."/>
            <person name="Lass-Florl C."/>
            <person name="Voigt K."/>
            <person name="Horn F."/>
        </authorList>
    </citation>
    <scope>NUCLEOTIDE SEQUENCE</scope>
    <source>
        <strain evidence="10">JMRC FSU:6197</strain>
    </source>
</reference>
<dbReference type="PROSITE" id="PS00720">
    <property type="entry name" value="RASGEF"/>
    <property type="match status" value="1"/>
</dbReference>
<dbReference type="AlphaFoldDB" id="A0A077X0Z1"/>
<feature type="compositionally biased region" description="Polar residues" evidence="5">
    <location>
        <begin position="456"/>
        <end position="472"/>
    </location>
</feature>
<feature type="compositionally biased region" description="Polar residues" evidence="5">
    <location>
        <begin position="82"/>
        <end position="108"/>
    </location>
</feature>
<dbReference type="InterPro" id="IPR023578">
    <property type="entry name" value="Ras_GEF_dom_sf"/>
</dbReference>
<dbReference type="CDD" id="cd11883">
    <property type="entry name" value="SH3_Sdc25"/>
    <property type="match status" value="1"/>
</dbReference>
<feature type="domain" description="SH3" evidence="6">
    <location>
        <begin position="5"/>
        <end position="64"/>
    </location>
</feature>
<name>A0A077X0Z1_9FUNG</name>
<dbReference type="PRINTS" id="PR00452">
    <property type="entry name" value="SH3DOMAIN"/>
</dbReference>
<dbReference type="InterPro" id="IPR001202">
    <property type="entry name" value="WW_dom"/>
</dbReference>
<keyword evidence="2 3" id="KW-0344">Guanine-nucleotide releasing factor</keyword>
<evidence type="ECO:0008006" key="11">
    <source>
        <dbReference type="Google" id="ProtNLM"/>
    </source>
</evidence>
<dbReference type="InterPro" id="IPR056685">
    <property type="entry name" value="DUF7783"/>
</dbReference>
<dbReference type="InterPro" id="IPR001895">
    <property type="entry name" value="RASGEF_cat_dom"/>
</dbReference>
<feature type="region of interest" description="Disordered" evidence="5">
    <location>
        <begin position="415"/>
        <end position="472"/>
    </location>
</feature>
<evidence type="ECO:0000259" key="6">
    <source>
        <dbReference type="PROSITE" id="PS50002"/>
    </source>
</evidence>
<dbReference type="OrthoDB" id="546434at2759"/>
<dbReference type="Pfam" id="PF00618">
    <property type="entry name" value="RasGEF_N"/>
    <property type="match status" value="1"/>
</dbReference>
<dbReference type="InterPro" id="IPR000651">
    <property type="entry name" value="Ras-like_Gua-exchang_fac_N"/>
</dbReference>
<dbReference type="SUPFAM" id="SSF50044">
    <property type="entry name" value="SH3-domain"/>
    <property type="match status" value="1"/>
</dbReference>
<feature type="domain" description="Ras-GEF" evidence="7">
    <location>
        <begin position="912"/>
        <end position="1146"/>
    </location>
</feature>
<protein>
    <recommendedName>
        <fullName evidence="11">Ras GEF</fullName>
    </recommendedName>
</protein>
<dbReference type="CDD" id="cd00201">
    <property type="entry name" value="WW"/>
    <property type="match status" value="1"/>
</dbReference>
<dbReference type="SMART" id="SM00147">
    <property type="entry name" value="RasGEF"/>
    <property type="match status" value="1"/>
</dbReference>
<dbReference type="SUPFAM" id="SSF51045">
    <property type="entry name" value="WW domain"/>
    <property type="match status" value="1"/>
</dbReference>
<dbReference type="EMBL" id="LK023379">
    <property type="protein sequence ID" value="CDS13159.1"/>
    <property type="molecule type" value="Genomic_DNA"/>
</dbReference>
<dbReference type="PROSITE" id="PS50212">
    <property type="entry name" value="RASGEF_NTER"/>
    <property type="match status" value="1"/>
</dbReference>
<dbReference type="Gene3D" id="1.20.870.10">
    <property type="entry name" value="Son of sevenless (SoS) protein Chain: S domain 1"/>
    <property type="match status" value="1"/>
</dbReference>
<feature type="region of interest" description="Disordered" evidence="5">
    <location>
        <begin position="640"/>
        <end position="716"/>
    </location>
</feature>
<feature type="compositionally biased region" description="Acidic residues" evidence="5">
    <location>
        <begin position="240"/>
        <end position="251"/>
    </location>
</feature>
<evidence type="ECO:0000313" key="10">
    <source>
        <dbReference type="EMBL" id="CDS13159.1"/>
    </source>
</evidence>
<dbReference type="GO" id="GO:0005886">
    <property type="term" value="C:plasma membrane"/>
    <property type="evidence" value="ECO:0007669"/>
    <property type="project" value="TreeGrafter"/>
</dbReference>
<accession>A0A077X0Z1</accession>
<dbReference type="PANTHER" id="PTHR23113:SF368">
    <property type="entry name" value="CELL DIVISION CONTROL PROTEIN 25"/>
    <property type="match status" value="1"/>
</dbReference>
<feature type="domain" description="WW" evidence="8">
    <location>
        <begin position="191"/>
        <end position="224"/>
    </location>
</feature>
<dbReference type="CDD" id="cd00155">
    <property type="entry name" value="RasGEF"/>
    <property type="match status" value="1"/>
</dbReference>
<gene>
    <name evidence="10" type="ORF">LRAMOSA05337</name>
</gene>
<dbReference type="CDD" id="cd06224">
    <property type="entry name" value="REM"/>
    <property type="match status" value="1"/>
</dbReference>
<dbReference type="InterPro" id="IPR036028">
    <property type="entry name" value="SH3-like_dom_sf"/>
</dbReference>
<evidence type="ECO:0000256" key="1">
    <source>
        <dbReference type="ARBA" id="ARBA00022443"/>
    </source>
</evidence>
<dbReference type="Gene3D" id="2.20.70.10">
    <property type="match status" value="1"/>
</dbReference>
<organism evidence="10">
    <name type="scientific">Lichtheimia ramosa</name>
    <dbReference type="NCBI Taxonomy" id="688394"/>
    <lineage>
        <taxon>Eukaryota</taxon>
        <taxon>Fungi</taxon>
        <taxon>Fungi incertae sedis</taxon>
        <taxon>Mucoromycota</taxon>
        <taxon>Mucoromycotina</taxon>
        <taxon>Mucoromycetes</taxon>
        <taxon>Mucorales</taxon>
        <taxon>Lichtheimiaceae</taxon>
        <taxon>Lichtheimia</taxon>
    </lineage>
</organism>
<dbReference type="SMART" id="SM00326">
    <property type="entry name" value="SH3"/>
    <property type="match status" value="1"/>
</dbReference>